<keyword evidence="2" id="KW-0812">Transmembrane</keyword>
<feature type="region of interest" description="Disordered" evidence="1">
    <location>
        <begin position="192"/>
        <end position="298"/>
    </location>
</feature>
<keyword evidence="4" id="KW-1185">Reference proteome</keyword>
<feature type="compositionally biased region" description="Basic and acidic residues" evidence="1">
    <location>
        <begin position="254"/>
        <end position="266"/>
    </location>
</feature>
<gene>
    <name evidence="3" type="ORF">KI688_011558</name>
</gene>
<feature type="compositionally biased region" description="Basic and acidic residues" evidence="1">
    <location>
        <begin position="125"/>
        <end position="138"/>
    </location>
</feature>
<feature type="transmembrane region" description="Helical" evidence="2">
    <location>
        <begin position="97"/>
        <end position="120"/>
    </location>
</feature>
<accession>A0A9P7XVL9</accession>
<sequence length="298" mass="30820">MATAQAFTSSSSSTPPNNPSSANINSIEPGTVFSDDSPLTSFVDSGDFPYDSPTLSSPPPHTANKSGGGDGSGSNGGGGGGWDHIGQIEVNSTIETILVVLGFGVGALFVLGVVAMYYITHKNRRAEEKKKRREEESAGAKFGQSSTPLPLSSLSSSSSSSSLPSPSHPNISAGTGTTAAAAVGRENPAHRIIITRSMTATTANTRVGAGGPNDEKDNGGGSGGLSPIGDGKSDMVSIYIDEMPDDDEIRARHHCDDDGHGGCEEKQELDEKEDDEKSPSQERNLNPMNAYSSPHNGL</sequence>
<evidence type="ECO:0000313" key="4">
    <source>
        <dbReference type="Proteomes" id="UP000707451"/>
    </source>
</evidence>
<evidence type="ECO:0000313" key="3">
    <source>
        <dbReference type="EMBL" id="KAG9067967.1"/>
    </source>
</evidence>
<comment type="caution">
    <text evidence="3">The sequence shown here is derived from an EMBL/GenBank/DDBJ whole genome shotgun (WGS) entry which is preliminary data.</text>
</comment>
<dbReference type="AlphaFoldDB" id="A0A9P7XVL9"/>
<feature type="compositionally biased region" description="Low complexity" evidence="1">
    <location>
        <begin position="1"/>
        <end position="26"/>
    </location>
</feature>
<protein>
    <submittedName>
        <fullName evidence="3">Uncharacterized protein</fullName>
    </submittedName>
</protein>
<feature type="compositionally biased region" description="Polar residues" evidence="1">
    <location>
        <begin position="196"/>
        <end position="205"/>
    </location>
</feature>
<keyword evidence="2" id="KW-1133">Transmembrane helix</keyword>
<evidence type="ECO:0000256" key="1">
    <source>
        <dbReference type="SAM" id="MobiDB-lite"/>
    </source>
</evidence>
<feature type="compositionally biased region" description="Low complexity" evidence="1">
    <location>
        <begin position="145"/>
        <end position="165"/>
    </location>
</feature>
<keyword evidence="2" id="KW-0472">Membrane</keyword>
<evidence type="ECO:0000256" key="2">
    <source>
        <dbReference type="SAM" id="Phobius"/>
    </source>
</evidence>
<dbReference type="EMBL" id="JAHRHY010000007">
    <property type="protein sequence ID" value="KAG9067967.1"/>
    <property type="molecule type" value="Genomic_DNA"/>
</dbReference>
<proteinExistence type="predicted"/>
<organism evidence="3 4">
    <name type="scientific">Linnemannia hyalina</name>
    <dbReference type="NCBI Taxonomy" id="64524"/>
    <lineage>
        <taxon>Eukaryota</taxon>
        <taxon>Fungi</taxon>
        <taxon>Fungi incertae sedis</taxon>
        <taxon>Mucoromycota</taxon>
        <taxon>Mortierellomycotina</taxon>
        <taxon>Mortierellomycetes</taxon>
        <taxon>Mortierellales</taxon>
        <taxon>Mortierellaceae</taxon>
        <taxon>Linnemannia</taxon>
    </lineage>
</organism>
<feature type="compositionally biased region" description="Gly residues" evidence="1">
    <location>
        <begin position="66"/>
        <end position="81"/>
    </location>
</feature>
<dbReference type="OrthoDB" id="2445324at2759"/>
<reference evidence="3" key="1">
    <citation type="submission" date="2021-06" db="EMBL/GenBank/DDBJ databases">
        <title>Genome Sequence of Mortierella hyaline Strain SCG-10, a Cold-Adapted, Nitrate-Reducing Fungus Isolated from Soil in Minnesota, USA.</title>
        <authorList>
            <person name="Aldossari N."/>
        </authorList>
    </citation>
    <scope>NUCLEOTIDE SEQUENCE</scope>
    <source>
        <strain evidence="3">SCG-10</strain>
    </source>
</reference>
<dbReference type="Proteomes" id="UP000707451">
    <property type="component" value="Unassembled WGS sequence"/>
</dbReference>
<feature type="compositionally biased region" description="Polar residues" evidence="1">
    <location>
        <begin position="281"/>
        <end position="298"/>
    </location>
</feature>
<name>A0A9P7XVL9_9FUNG</name>
<feature type="region of interest" description="Disordered" evidence="1">
    <location>
        <begin position="1"/>
        <end position="81"/>
    </location>
</feature>
<feature type="region of interest" description="Disordered" evidence="1">
    <location>
        <begin position="125"/>
        <end position="178"/>
    </location>
</feature>